<dbReference type="EMBL" id="OZ037945">
    <property type="protein sequence ID" value="CAL1700708.1"/>
    <property type="molecule type" value="Genomic_DNA"/>
</dbReference>
<evidence type="ECO:0000313" key="10">
    <source>
        <dbReference type="EMBL" id="CAL1700708.1"/>
    </source>
</evidence>
<name>A0ABP1D144_9APHY</name>
<dbReference type="PANTHER" id="PTHR13114:SF7">
    <property type="entry name" value="MEDIATOR OF RNA POLYMERASE II TRANSCRIPTION SUBUNIT 17"/>
    <property type="match status" value="1"/>
</dbReference>
<evidence type="ECO:0000256" key="5">
    <source>
        <dbReference type="ARBA" id="ARBA00023163"/>
    </source>
</evidence>
<evidence type="ECO:0000313" key="11">
    <source>
        <dbReference type="Proteomes" id="UP001497453"/>
    </source>
</evidence>
<comment type="similarity">
    <text evidence="2 8">Belongs to the Mediator complex subunit 17 family.</text>
</comment>
<evidence type="ECO:0000256" key="9">
    <source>
        <dbReference type="SAM" id="MobiDB-lite"/>
    </source>
</evidence>
<evidence type="ECO:0000256" key="1">
    <source>
        <dbReference type="ARBA" id="ARBA00004123"/>
    </source>
</evidence>
<evidence type="ECO:0000256" key="8">
    <source>
        <dbReference type="RuleBase" id="RU364140"/>
    </source>
</evidence>
<proteinExistence type="inferred from homology"/>
<evidence type="ECO:0000256" key="7">
    <source>
        <dbReference type="ARBA" id="ARBA00032014"/>
    </source>
</evidence>
<accession>A0ABP1D144</accession>
<reference evidence="11" key="1">
    <citation type="submission" date="2024-04" db="EMBL/GenBank/DDBJ databases">
        <authorList>
            <person name="Shaw F."/>
            <person name="Minotto A."/>
        </authorList>
    </citation>
    <scope>NUCLEOTIDE SEQUENCE [LARGE SCALE GENOMIC DNA]</scope>
</reference>
<comment type="function">
    <text evidence="8">Component of the Mediator complex, a coactivator involved in the regulated transcription of nearly all RNA polymerase II-dependent genes. Mediator functions as a bridge to convey information from gene-specific regulatory proteins to the basal RNA polymerase II transcription machinery. Mediator is recruited to promoters by direct interactions with regulatory proteins and serves as a scaffold for the assembly of a functional preinitiation complex with RNA polymerase II and the general transcription factors.</text>
</comment>
<dbReference type="InterPro" id="IPR019313">
    <property type="entry name" value="Mediator_Med17"/>
</dbReference>
<keyword evidence="6 8" id="KW-0539">Nucleus</keyword>
<organism evidence="10 11">
    <name type="scientific">Somion occarium</name>
    <dbReference type="NCBI Taxonomy" id="3059160"/>
    <lineage>
        <taxon>Eukaryota</taxon>
        <taxon>Fungi</taxon>
        <taxon>Dikarya</taxon>
        <taxon>Basidiomycota</taxon>
        <taxon>Agaricomycotina</taxon>
        <taxon>Agaricomycetes</taxon>
        <taxon>Polyporales</taxon>
        <taxon>Cerrenaceae</taxon>
        <taxon>Somion</taxon>
    </lineage>
</organism>
<comment type="subunit">
    <text evidence="8">Component of the Mediator complex.</text>
</comment>
<evidence type="ECO:0000256" key="2">
    <source>
        <dbReference type="ARBA" id="ARBA00005635"/>
    </source>
</evidence>
<keyword evidence="8" id="KW-0010">Activator</keyword>
<dbReference type="Pfam" id="PF10156">
    <property type="entry name" value="Med17"/>
    <property type="match status" value="1"/>
</dbReference>
<gene>
    <name evidence="8" type="primary">MED17</name>
    <name evidence="10" type="ORF">GFSPODELE1_LOCUS3258</name>
</gene>
<feature type="region of interest" description="Disordered" evidence="9">
    <location>
        <begin position="69"/>
        <end position="97"/>
    </location>
</feature>
<evidence type="ECO:0000256" key="3">
    <source>
        <dbReference type="ARBA" id="ARBA00019610"/>
    </source>
</evidence>
<keyword evidence="5 8" id="KW-0804">Transcription</keyword>
<evidence type="ECO:0000256" key="6">
    <source>
        <dbReference type="ARBA" id="ARBA00023242"/>
    </source>
</evidence>
<protein>
    <recommendedName>
        <fullName evidence="3 8">Mediator of RNA polymerase II transcription subunit 17</fullName>
    </recommendedName>
    <alternativeName>
        <fullName evidence="7 8">Mediator complex subunit 17</fullName>
    </alternativeName>
</protein>
<keyword evidence="11" id="KW-1185">Reference proteome</keyword>
<dbReference type="PANTHER" id="PTHR13114">
    <property type="entry name" value="MEDIATOR OF RNA POLYMERASE II TRANSCRIPTION SUBUNIT 17"/>
    <property type="match status" value="1"/>
</dbReference>
<dbReference type="Proteomes" id="UP001497453">
    <property type="component" value="Chromosome 2"/>
</dbReference>
<evidence type="ECO:0000256" key="4">
    <source>
        <dbReference type="ARBA" id="ARBA00023015"/>
    </source>
</evidence>
<keyword evidence="4 8" id="KW-0805">Transcription regulation</keyword>
<sequence length="638" mass="70744">MEDTEPEWRNLRLSLERPYTDDSGKPVSNLLDITPDGQQIFEEREDLTAKVEKNLRRIFLERGHDFFDKDPASRSAIEQQAEQQEEEAAKDESDSLQPMTPEELRDMRFAIFPQLNVAFGEMSQARDLLTLLLYNAPTQELPPNVTIPPGSLTASNVSKPPPIQSVQTFNTQLVIGGKDLALRKAASLFKAAADRMEKGRASSEAYWVDALKIRKDNWGLIPAPLPPGSATGKGADRSSKDFLISFGLEESPPVFRRRAIACIPYIRSGGGILEFPGRQHNRLQVSILSTDEHGQKHTARNYWNHGEERSGDASLRAAQAEVVQQEIFAMLIREASNFPTASARVSERLVAVEATENMDLRFELVDNDLSNDDASSSSVHQATCDSIFAALHLLLLRAHSFLKSKRLGRVGIAHTLAPGPDSIPPPILQPVIDMLQYQAFCDRVYQEIDKVVQALHRAGVPTKVHLREIGESGAQLVSLLQNDDQIKVGGECLLRIEQRHTMRFTFNSPSTLIAHLPQATLPIATIFQLSQLLVDEVTGCLLQRICDIGTELSEHVQGSWFVDHLAGRSVGRWEGQVLNFEISSLGVGAVHCTAAFLSRSTGPSKNISEVTESYNSEKAQRPLLDWARDIIHAALPHT</sequence>
<comment type="subcellular location">
    <subcellularLocation>
        <location evidence="1 8">Nucleus</location>
    </subcellularLocation>
</comment>